<sequence>MLGNVVYHGTFKHLLYLFQTEKHIGSHDYRYWHYPGYSKIFSKFFGSFIKGKFIQIQHGIIHIKSERGFHYDPEKPYDVICVSSQYEKVLLRDHFGHSEEVLKITGLCRYDKLENQEVDEKSIIFMPTWRKGLHKKEEFLSSEYYRRIEEFLSDEGFISLLRTQGIKLVLYLHVKLQHHSRYFEKYENDVVRVVGLGEESVQELIKKGNLMITDYSSVSLDFAYLNKPVLFYQWDFSEYVEGYDVQNPKEYQEMRFGYICKTKGELLEHVEEYLLNDFQVNPIHGEKSDLYFEYRDRNNCKRVYEVIEGL</sequence>
<keyword evidence="2" id="KW-1185">Reference proteome</keyword>
<dbReference type="AlphaFoldDB" id="A0A9W6GMZ1"/>
<dbReference type="Pfam" id="PF04464">
    <property type="entry name" value="Glyphos_transf"/>
    <property type="match status" value="1"/>
</dbReference>
<accession>A0A9W6GMZ1</accession>
<evidence type="ECO:0000313" key="2">
    <source>
        <dbReference type="Proteomes" id="UP001144471"/>
    </source>
</evidence>
<dbReference type="InterPro" id="IPR043148">
    <property type="entry name" value="TagF_C"/>
</dbReference>
<evidence type="ECO:0000313" key="1">
    <source>
        <dbReference type="EMBL" id="GLI56789.1"/>
    </source>
</evidence>
<dbReference type="Gene3D" id="3.40.50.12580">
    <property type="match status" value="1"/>
</dbReference>
<organism evidence="1 2">
    <name type="scientific">Propionigenium maris DSM 9537</name>
    <dbReference type="NCBI Taxonomy" id="1123000"/>
    <lineage>
        <taxon>Bacteria</taxon>
        <taxon>Fusobacteriati</taxon>
        <taxon>Fusobacteriota</taxon>
        <taxon>Fusobacteriia</taxon>
        <taxon>Fusobacteriales</taxon>
        <taxon>Fusobacteriaceae</taxon>
        <taxon>Propionigenium</taxon>
    </lineage>
</organism>
<dbReference type="PANTHER" id="PTHR37316:SF3">
    <property type="entry name" value="TEICHOIC ACID GLYCEROL-PHOSPHATE TRANSFERASE"/>
    <property type="match status" value="1"/>
</dbReference>
<protein>
    <recommendedName>
        <fullName evidence="3">CDP-glycerol glycerophosphotransferase, TagB/SpsB family</fullName>
    </recommendedName>
</protein>
<dbReference type="SUPFAM" id="SSF53756">
    <property type="entry name" value="UDP-Glycosyltransferase/glycogen phosphorylase"/>
    <property type="match status" value="1"/>
</dbReference>
<comment type="caution">
    <text evidence="1">The sequence shown here is derived from an EMBL/GenBank/DDBJ whole genome shotgun (WGS) entry which is preliminary data.</text>
</comment>
<dbReference type="EMBL" id="BSDY01000010">
    <property type="protein sequence ID" value="GLI56789.1"/>
    <property type="molecule type" value="Genomic_DNA"/>
</dbReference>
<gene>
    <name evidence="1" type="ORF">PM10SUCC1_23030</name>
</gene>
<evidence type="ECO:0008006" key="3">
    <source>
        <dbReference type="Google" id="ProtNLM"/>
    </source>
</evidence>
<dbReference type="GO" id="GO:0016020">
    <property type="term" value="C:membrane"/>
    <property type="evidence" value="ECO:0007669"/>
    <property type="project" value="InterPro"/>
</dbReference>
<dbReference type="InterPro" id="IPR007554">
    <property type="entry name" value="Glycerophosphate_synth"/>
</dbReference>
<proteinExistence type="predicted"/>
<dbReference type="InterPro" id="IPR051612">
    <property type="entry name" value="Teichoic_Acid_Biosynth"/>
</dbReference>
<dbReference type="Proteomes" id="UP001144471">
    <property type="component" value="Unassembled WGS sequence"/>
</dbReference>
<name>A0A9W6GMZ1_9FUSO</name>
<reference evidence="1" key="1">
    <citation type="submission" date="2022-12" db="EMBL/GenBank/DDBJ databases">
        <title>Reference genome sequencing for broad-spectrum identification of bacterial and archaeal isolates by mass spectrometry.</title>
        <authorList>
            <person name="Sekiguchi Y."/>
            <person name="Tourlousse D.M."/>
        </authorList>
    </citation>
    <scope>NUCLEOTIDE SEQUENCE</scope>
    <source>
        <strain evidence="1">10succ1</strain>
    </source>
</reference>
<dbReference type="GO" id="GO:0047355">
    <property type="term" value="F:CDP-glycerol glycerophosphotransferase activity"/>
    <property type="evidence" value="ECO:0007669"/>
    <property type="project" value="InterPro"/>
</dbReference>
<dbReference type="PANTHER" id="PTHR37316">
    <property type="entry name" value="TEICHOIC ACID GLYCEROL-PHOSPHATE PRIMASE"/>
    <property type="match status" value="1"/>
</dbReference>